<dbReference type="GO" id="GO:0005737">
    <property type="term" value="C:cytoplasm"/>
    <property type="evidence" value="ECO:0007669"/>
    <property type="project" value="UniProtKB-SubCell"/>
</dbReference>
<evidence type="ECO:0000313" key="6">
    <source>
        <dbReference type="Proteomes" id="UP000586722"/>
    </source>
</evidence>
<organism evidence="5 6">
    <name type="scientific">Pannonibacter tanglangensis</name>
    <dbReference type="NCBI Taxonomy" id="2750084"/>
    <lineage>
        <taxon>Bacteria</taxon>
        <taxon>Pseudomonadati</taxon>
        <taxon>Pseudomonadota</taxon>
        <taxon>Alphaproteobacteria</taxon>
        <taxon>Hyphomicrobiales</taxon>
        <taxon>Stappiaceae</taxon>
        <taxon>Pannonibacter</taxon>
    </lineage>
</organism>
<evidence type="ECO:0000256" key="3">
    <source>
        <dbReference type="HAMAP-Rule" id="MF_01384"/>
    </source>
</evidence>
<protein>
    <recommendedName>
        <fullName evidence="3">Urease accessory protein UreD</fullName>
    </recommendedName>
</protein>
<comment type="similarity">
    <text evidence="1 3">Belongs to the UreD family.</text>
</comment>
<evidence type="ECO:0000256" key="4">
    <source>
        <dbReference type="SAM" id="MobiDB-lite"/>
    </source>
</evidence>
<gene>
    <name evidence="3" type="primary">ureD</name>
    <name evidence="5" type="ORF">GWI72_18195</name>
</gene>
<dbReference type="PANTHER" id="PTHR33643:SF1">
    <property type="entry name" value="UREASE ACCESSORY PROTEIN D"/>
    <property type="match status" value="1"/>
</dbReference>
<dbReference type="HAMAP" id="MF_01384">
    <property type="entry name" value="UreD"/>
    <property type="match status" value="1"/>
</dbReference>
<keyword evidence="3" id="KW-0963">Cytoplasm</keyword>
<sequence length="341" mass="35855">MTRPLHARPAGAHDPSGTIGSTDRVRSTAQAPSAGDTTLAPSLAQSVAPTLVPTRVEVGPVAAASLSPRLQRAVGEAHVRFVLRRDQQAGSGPGVTGLDRLGQSGSAKIRLPRVYDGTPVAVMLNTAGGITGGDRLAFTAEAGTGCHAVVTTQAAERAYRSPGGAGELSNRVTVGDGATLEWLPQETMLFDRSHLRRSLQVDLTGTARFMGLEMVVLGREAMGEAVATTSFRDAWTIRRDGRLVYADTISFGPQTDGLQSAATLGGARAFATFIDCGPEAEGNLALARALIADLPLRAGVSAWNGRLLARFLGSGSRVLRDGLMQFLHAYRGRPLPRVWHC</sequence>
<keyword evidence="2 3" id="KW-0143">Chaperone</keyword>
<accession>A0A7X5F7E4</accession>
<comment type="subunit">
    <text evidence="3">UreD, UreF and UreG form a complex that acts as a GTP-hydrolysis-dependent molecular chaperone, activating the urease apoprotein by helping to assemble the nickel containing metallocenter of UreC. The UreE protein probably delivers the nickel.</text>
</comment>
<name>A0A7X5F7E4_9HYPH</name>
<evidence type="ECO:0000256" key="1">
    <source>
        <dbReference type="ARBA" id="ARBA00007177"/>
    </source>
</evidence>
<comment type="subcellular location">
    <subcellularLocation>
        <location evidence="3">Cytoplasm</location>
    </subcellularLocation>
</comment>
<keyword evidence="6" id="KW-1185">Reference proteome</keyword>
<evidence type="ECO:0000256" key="2">
    <source>
        <dbReference type="ARBA" id="ARBA00023186"/>
    </source>
</evidence>
<comment type="function">
    <text evidence="3">Required for maturation of urease via the functional incorporation of the urease nickel metallocenter.</text>
</comment>
<dbReference type="InterPro" id="IPR002669">
    <property type="entry name" value="UreD"/>
</dbReference>
<dbReference type="Proteomes" id="UP000586722">
    <property type="component" value="Unassembled WGS sequence"/>
</dbReference>
<dbReference type="PANTHER" id="PTHR33643">
    <property type="entry name" value="UREASE ACCESSORY PROTEIN D"/>
    <property type="match status" value="1"/>
</dbReference>
<keyword evidence="3" id="KW-0996">Nickel insertion</keyword>
<feature type="compositionally biased region" description="Polar residues" evidence="4">
    <location>
        <begin position="27"/>
        <end position="41"/>
    </location>
</feature>
<dbReference type="AlphaFoldDB" id="A0A7X5F7E4"/>
<dbReference type="Pfam" id="PF01774">
    <property type="entry name" value="UreD"/>
    <property type="match status" value="1"/>
</dbReference>
<reference evidence="6" key="1">
    <citation type="submission" date="2020-01" db="EMBL/GenBank/DDBJ databases">
        <authorList>
            <person name="Fang Y."/>
            <person name="Sun R."/>
            <person name="Nie L."/>
            <person name="He J."/>
            <person name="Hao L."/>
            <person name="Wang L."/>
            <person name="Su S."/>
            <person name="Lv E."/>
            <person name="Zhang Z."/>
            <person name="Xie R."/>
            <person name="Liu H."/>
        </authorList>
    </citation>
    <scope>NUCLEOTIDE SEQUENCE [LARGE SCALE GENOMIC DNA]</scope>
    <source>
        <strain evidence="6">XCT-53</strain>
    </source>
</reference>
<comment type="caution">
    <text evidence="5">The sequence shown here is derived from an EMBL/GenBank/DDBJ whole genome shotgun (WGS) entry which is preliminary data.</text>
</comment>
<evidence type="ECO:0000313" key="5">
    <source>
        <dbReference type="EMBL" id="NBN80215.1"/>
    </source>
</evidence>
<feature type="region of interest" description="Disordered" evidence="4">
    <location>
        <begin position="1"/>
        <end position="41"/>
    </location>
</feature>
<proteinExistence type="inferred from homology"/>
<dbReference type="GO" id="GO:0016151">
    <property type="term" value="F:nickel cation binding"/>
    <property type="evidence" value="ECO:0007669"/>
    <property type="project" value="UniProtKB-UniRule"/>
</dbReference>
<dbReference type="EMBL" id="JAABLQ010000003">
    <property type="protein sequence ID" value="NBN80215.1"/>
    <property type="molecule type" value="Genomic_DNA"/>
</dbReference>